<reference evidence="1 2" key="1">
    <citation type="submission" date="2019-02" db="EMBL/GenBank/DDBJ databases">
        <title>Deep-cultivation of Planctomycetes and their phenomic and genomic characterization uncovers novel biology.</title>
        <authorList>
            <person name="Wiegand S."/>
            <person name="Jogler M."/>
            <person name="Boedeker C."/>
            <person name="Pinto D."/>
            <person name="Vollmers J."/>
            <person name="Rivas-Marin E."/>
            <person name="Kohn T."/>
            <person name="Peeters S.H."/>
            <person name="Heuer A."/>
            <person name="Rast P."/>
            <person name="Oberbeckmann S."/>
            <person name="Bunk B."/>
            <person name="Jeske O."/>
            <person name="Meyerdierks A."/>
            <person name="Storesund J.E."/>
            <person name="Kallscheuer N."/>
            <person name="Luecker S."/>
            <person name="Lage O.M."/>
            <person name="Pohl T."/>
            <person name="Merkel B.J."/>
            <person name="Hornburger P."/>
            <person name="Mueller R.-W."/>
            <person name="Bruemmer F."/>
            <person name="Labrenz M."/>
            <person name="Spormann A.M."/>
            <person name="Op Den Camp H."/>
            <person name="Overmann J."/>
            <person name="Amann R."/>
            <person name="Jetten M.S.M."/>
            <person name="Mascher T."/>
            <person name="Medema M.H."/>
            <person name="Devos D.P."/>
            <person name="Kaster A.-K."/>
            <person name="Ovreas L."/>
            <person name="Rohde M."/>
            <person name="Galperin M.Y."/>
            <person name="Jogler C."/>
        </authorList>
    </citation>
    <scope>NUCLEOTIDE SEQUENCE [LARGE SCALE GENOMIC DNA]</scope>
    <source>
        <strain evidence="1 2">Poly41</strain>
    </source>
</reference>
<evidence type="ECO:0000313" key="2">
    <source>
        <dbReference type="Proteomes" id="UP000319143"/>
    </source>
</evidence>
<gene>
    <name evidence="1" type="ORF">Poly41_56230</name>
</gene>
<dbReference type="EMBL" id="SJPV01000012">
    <property type="protein sequence ID" value="TWU32645.1"/>
    <property type="molecule type" value="Genomic_DNA"/>
</dbReference>
<keyword evidence="2" id="KW-1185">Reference proteome</keyword>
<sequence length="191" mass="21129">MLGFVSIALSLMGHCEKQPVGGMVHTEFHRLFHRGNDLLPLLRSIVGDTQRIPKARVIGSQFTRVLSEGNGGIDVLIFTVLDGDGYKQPCQHVVGVSISGVKLNELASSVERFCHRTLNLQRGAEPAMGVDVLWIPLNGLVVDGYRLGQFPFVPQGIAEFIVQVDVRWIEFDGLTVFDGFKSRWITPRLCA</sequence>
<protein>
    <submittedName>
        <fullName evidence="1">Uncharacterized protein</fullName>
    </submittedName>
</protein>
<dbReference type="Proteomes" id="UP000319143">
    <property type="component" value="Unassembled WGS sequence"/>
</dbReference>
<name>A0A5C6D933_9BACT</name>
<organism evidence="1 2">
    <name type="scientific">Novipirellula artificiosorum</name>
    <dbReference type="NCBI Taxonomy" id="2528016"/>
    <lineage>
        <taxon>Bacteria</taxon>
        <taxon>Pseudomonadati</taxon>
        <taxon>Planctomycetota</taxon>
        <taxon>Planctomycetia</taxon>
        <taxon>Pirellulales</taxon>
        <taxon>Pirellulaceae</taxon>
        <taxon>Novipirellula</taxon>
    </lineage>
</organism>
<accession>A0A5C6D933</accession>
<dbReference type="AlphaFoldDB" id="A0A5C6D933"/>
<comment type="caution">
    <text evidence="1">The sequence shown here is derived from an EMBL/GenBank/DDBJ whole genome shotgun (WGS) entry which is preliminary data.</text>
</comment>
<evidence type="ECO:0000313" key="1">
    <source>
        <dbReference type="EMBL" id="TWU32645.1"/>
    </source>
</evidence>
<proteinExistence type="predicted"/>